<sequence length="318" mass="34795">MIDSPPMNTTTDIAKENAHVSNELNVLVVGMPNVGKSTLLNALRNMGIPGPTSKALRTSASPGLTRALSTRLKLSQEPLVYSFDSPGVMLPFLGKGTLGAERGIKLALIAGIREGLYVDETLAEYLLYRLNLLNPATPAYLSVFAPGTPPTDDVYDFLDMLARRLHMLKRGGECDTERATAWFIRWWREEGCALSANAPFLGQSLPGPPESGQASEPADSAFPHQASGAQSGGWGFDFQWKLSAADLASMDTSDGGAQLVQREMERVIDEFTERVESEIKEGENVSATQQKKRGKEERQAKRERRVQEMLARRRSGKG</sequence>
<dbReference type="GO" id="GO:0032543">
    <property type="term" value="P:mitochondrial translation"/>
    <property type="evidence" value="ECO:0007669"/>
    <property type="project" value="TreeGrafter"/>
</dbReference>
<dbReference type="EMBL" id="LNZH02000213">
    <property type="protein sequence ID" value="OCB84869.1"/>
    <property type="molecule type" value="Genomic_DNA"/>
</dbReference>
<keyword evidence="2" id="KW-0342">GTP-binding</keyword>
<dbReference type="InterPro" id="IPR006073">
    <property type="entry name" value="GTP-bd"/>
</dbReference>
<evidence type="ECO:0000256" key="3">
    <source>
        <dbReference type="SAM" id="MobiDB-lite"/>
    </source>
</evidence>
<dbReference type="Proteomes" id="UP000757232">
    <property type="component" value="Unassembled WGS sequence"/>
</dbReference>
<keyword evidence="6" id="KW-1185">Reference proteome</keyword>
<proteinExistence type="predicted"/>
<organism evidence="5 6">
    <name type="scientific">Sanghuangporus baumii</name>
    <name type="common">Phellinus baumii</name>
    <dbReference type="NCBI Taxonomy" id="108892"/>
    <lineage>
        <taxon>Eukaryota</taxon>
        <taxon>Fungi</taxon>
        <taxon>Dikarya</taxon>
        <taxon>Basidiomycota</taxon>
        <taxon>Agaricomycotina</taxon>
        <taxon>Agaricomycetes</taxon>
        <taxon>Hymenochaetales</taxon>
        <taxon>Hymenochaetaceae</taxon>
        <taxon>Sanghuangporus</taxon>
    </lineage>
</organism>
<dbReference type="InterPro" id="IPR023179">
    <property type="entry name" value="GTP-bd_ortho_bundle_sf"/>
</dbReference>
<dbReference type="PANTHER" id="PTHR45782:SF4">
    <property type="entry name" value="MITOCHONDRIAL RIBOSOME-ASSOCIATED GTPASE 1"/>
    <property type="match status" value="1"/>
</dbReference>
<feature type="region of interest" description="Disordered" evidence="3">
    <location>
        <begin position="279"/>
        <end position="318"/>
    </location>
</feature>
<feature type="compositionally biased region" description="Basic and acidic residues" evidence="3">
    <location>
        <begin position="294"/>
        <end position="311"/>
    </location>
</feature>
<comment type="caution">
    <text evidence="5">The sequence shown here is derived from an EMBL/GenBank/DDBJ whole genome shotgun (WGS) entry which is preliminary data.</text>
</comment>
<dbReference type="Pfam" id="PF01926">
    <property type="entry name" value="MMR_HSR1"/>
    <property type="match status" value="1"/>
</dbReference>
<dbReference type="AlphaFoldDB" id="A0A9Q5HS55"/>
<evidence type="ECO:0000313" key="5">
    <source>
        <dbReference type="EMBL" id="OCB84869.1"/>
    </source>
</evidence>
<dbReference type="InterPro" id="IPR027417">
    <property type="entry name" value="P-loop_NTPase"/>
</dbReference>
<name>A0A9Q5HS55_SANBA</name>
<evidence type="ECO:0000259" key="4">
    <source>
        <dbReference type="Pfam" id="PF01926"/>
    </source>
</evidence>
<feature type="region of interest" description="Disordered" evidence="3">
    <location>
        <begin position="203"/>
        <end position="229"/>
    </location>
</feature>
<dbReference type="OrthoDB" id="269151at2759"/>
<dbReference type="Gene3D" id="1.10.1580.10">
    <property type="match status" value="1"/>
</dbReference>
<keyword evidence="1" id="KW-0547">Nucleotide-binding</keyword>
<gene>
    <name evidence="5" type="ORF">A7U60_g8090</name>
</gene>
<evidence type="ECO:0000256" key="1">
    <source>
        <dbReference type="ARBA" id="ARBA00022741"/>
    </source>
</evidence>
<dbReference type="GO" id="GO:0005739">
    <property type="term" value="C:mitochondrion"/>
    <property type="evidence" value="ECO:0007669"/>
    <property type="project" value="TreeGrafter"/>
</dbReference>
<dbReference type="GO" id="GO:0003924">
    <property type="term" value="F:GTPase activity"/>
    <property type="evidence" value="ECO:0007669"/>
    <property type="project" value="TreeGrafter"/>
</dbReference>
<evidence type="ECO:0000313" key="6">
    <source>
        <dbReference type="Proteomes" id="UP000757232"/>
    </source>
</evidence>
<protein>
    <recommendedName>
        <fullName evidence="4">G domain-containing protein</fullName>
    </recommendedName>
</protein>
<dbReference type="GO" id="GO:0005525">
    <property type="term" value="F:GTP binding"/>
    <property type="evidence" value="ECO:0007669"/>
    <property type="project" value="UniProtKB-KW"/>
</dbReference>
<reference evidence="5" key="1">
    <citation type="submission" date="2016-06" db="EMBL/GenBank/DDBJ databases">
        <title>Draft Genome sequence of the fungus Inonotus baumii.</title>
        <authorList>
            <person name="Zhu H."/>
            <person name="Lin W."/>
        </authorList>
    </citation>
    <scope>NUCLEOTIDE SEQUENCE</scope>
    <source>
        <strain evidence="5">821</strain>
    </source>
</reference>
<accession>A0A9Q5HS55</accession>
<dbReference type="Gene3D" id="3.40.50.300">
    <property type="entry name" value="P-loop containing nucleotide triphosphate hydrolases"/>
    <property type="match status" value="1"/>
</dbReference>
<dbReference type="SUPFAM" id="SSF52540">
    <property type="entry name" value="P-loop containing nucleoside triphosphate hydrolases"/>
    <property type="match status" value="1"/>
</dbReference>
<feature type="domain" description="G" evidence="4">
    <location>
        <begin position="26"/>
        <end position="89"/>
    </location>
</feature>
<evidence type="ECO:0000256" key="2">
    <source>
        <dbReference type="ARBA" id="ARBA00023134"/>
    </source>
</evidence>
<dbReference type="PANTHER" id="PTHR45782">
    <property type="entry name" value="MITOCHONDRIAL RIBOSOME-ASSOCIATED GTPASE 1"/>
    <property type="match status" value="1"/>
</dbReference>